<organism evidence="1 2">
    <name type="scientific">Pyropia yezoensis</name>
    <name type="common">Susabi-nori</name>
    <name type="synonym">Porphyra yezoensis</name>
    <dbReference type="NCBI Taxonomy" id="2788"/>
    <lineage>
        <taxon>Eukaryota</taxon>
        <taxon>Rhodophyta</taxon>
        <taxon>Bangiophyceae</taxon>
        <taxon>Bangiales</taxon>
        <taxon>Bangiaceae</taxon>
        <taxon>Pyropia</taxon>
    </lineage>
</organism>
<proteinExistence type="predicted"/>
<keyword evidence="2" id="KW-1185">Reference proteome</keyword>
<protein>
    <submittedName>
        <fullName evidence="1">Uncharacterized protein</fullName>
    </submittedName>
</protein>
<sequence>MLHCSGLPMPCMQVSGGCLSRLRGLQADAHRPQRWHSKLPARWRRRRRQWGPWAWSAAAAGGCVATSPTTAAAAPAAVNHGRAAPAGAGRGGRRPPLMIVRGPSVFDGNKEPRTCRWRGRVGEECFHACHRWQAGSGEGGAGGAGVYSLRAGTASRPQPPALSPMLPRKLAAAAATGAFRFAWGTATADARAAGGGSADAGGRRPRSYLRAIRAARGRRGGTHRRRDSRKCGGCCSLR</sequence>
<comment type="caution">
    <text evidence="1">The sequence shown here is derived from an EMBL/GenBank/DDBJ whole genome shotgun (WGS) entry which is preliminary data.</text>
</comment>
<evidence type="ECO:0000313" key="1">
    <source>
        <dbReference type="EMBL" id="KAK1859043.1"/>
    </source>
</evidence>
<reference evidence="1" key="1">
    <citation type="submission" date="2019-11" db="EMBL/GenBank/DDBJ databases">
        <title>Nori genome reveals adaptations in red seaweeds to the harsh intertidal environment.</title>
        <authorList>
            <person name="Wang D."/>
            <person name="Mao Y."/>
        </authorList>
    </citation>
    <scope>NUCLEOTIDE SEQUENCE</scope>
    <source>
        <tissue evidence="1">Gametophyte</tissue>
    </source>
</reference>
<accession>A0ACC3BMB1</accession>
<evidence type="ECO:0000313" key="2">
    <source>
        <dbReference type="Proteomes" id="UP000798662"/>
    </source>
</evidence>
<dbReference type="Proteomes" id="UP000798662">
    <property type="component" value="Chromosome 1"/>
</dbReference>
<dbReference type="EMBL" id="CM020618">
    <property type="protein sequence ID" value="KAK1859043.1"/>
    <property type="molecule type" value="Genomic_DNA"/>
</dbReference>
<name>A0ACC3BMB1_PYRYE</name>
<gene>
    <name evidence="1" type="ORF">I4F81_001641</name>
</gene>